<evidence type="ECO:0000256" key="4">
    <source>
        <dbReference type="SAM" id="MobiDB-lite"/>
    </source>
</evidence>
<evidence type="ECO:0000256" key="2">
    <source>
        <dbReference type="ARBA" id="ARBA00023002"/>
    </source>
</evidence>
<evidence type="ECO:0000259" key="5">
    <source>
        <dbReference type="Pfam" id="PF00248"/>
    </source>
</evidence>
<organism evidence="6 7">
    <name type="scientific">Purpureocillium lavendulum</name>
    <dbReference type="NCBI Taxonomy" id="1247861"/>
    <lineage>
        <taxon>Eukaryota</taxon>
        <taxon>Fungi</taxon>
        <taxon>Dikarya</taxon>
        <taxon>Ascomycota</taxon>
        <taxon>Pezizomycotina</taxon>
        <taxon>Sordariomycetes</taxon>
        <taxon>Hypocreomycetidae</taxon>
        <taxon>Hypocreales</taxon>
        <taxon>Ophiocordycipitaceae</taxon>
        <taxon>Purpureocillium</taxon>
    </lineage>
</organism>
<evidence type="ECO:0000256" key="3">
    <source>
        <dbReference type="ARBA" id="ARBA00038157"/>
    </source>
</evidence>
<reference evidence="6" key="1">
    <citation type="submission" date="2023-01" db="EMBL/GenBank/DDBJ databases">
        <title>The growth and conidiation of Purpureocillium lavendulum are regulated by nitrogen source and histone H3K14 acetylation.</title>
        <authorList>
            <person name="Tang P."/>
            <person name="Han J."/>
            <person name="Zhang C."/>
            <person name="Tang P."/>
            <person name="Qi F."/>
            <person name="Zhang K."/>
            <person name="Liang L."/>
        </authorList>
    </citation>
    <scope>NUCLEOTIDE SEQUENCE</scope>
    <source>
        <strain evidence="6">YMF1.00683</strain>
    </source>
</reference>
<keyword evidence="2" id="KW-0560">Oxidoreductase</keyword>
<dbReference type="Gene3D" id="3.20.20.100">
    <property type="entry name" value="NADP-dependent oxidoreductase domain"/>
    <property type="match status" value="1"/>
</dbReference>
<dbReference type="InterPro" id="IPR023210">
    <property type="entry name" value="NADP_OxRdtase_dom"/>
</dbReference>
<evidence type="ECO:0000313" key="7">
    <source>
        <dbReference type="Proteomes" id="UP001163105"/>
    </source>
</evidence>
<protein>
    <submittedName>
        <fullName evidence="6">Origin recognition complex subunit 4</fullName>
    </submittedName>
</protein>
<keyword evidence="1" id="KW-0521">NADP</keyword>
<feature type="region of interest" description="Disordered" evidence="4">
    <location>
        <begin position="470"/>
        <end position="593"/>
    </location>
</feature>
<feature type="region of interest" description="Disordered" evidence="4">
    <location>
        <begin position="391"/>
        <end position="455"/>
    </location>
</feature>
<name>A0AB34GAF5_9HYPO</name>
<feature type="compositionally biased region" description="Basic and acidic residues" evidence="4">
    <location>
        <begin position="414"/>
        <end position="428"/>
    </location>
</feature>
<dbReference type="AlphaFoldDB" id="A0AB34GAF5"/>
<dbReference type="GO" id="GO:0016491">
    <property type="term" value="F:oxidoreductase activity"/>
    <property type="evidence" value="ECO:0007669"/>
    <property type="project" value="UniProtKB-KW"/>
</dbReference>
<keyword evidence="7" id="KW-1185">Reference proteome</keyword>
<sequence length="593" mass="65936">MNFGIAWEDWLGRCDQATAESILDLFYEQGGVYQFGDSELWVGEWMRKRSNRDQMVIATKYTSNFSAGHEHPSIVMSSFTGNGTKSLINSLKSSLERLQTDYIDLLYVHFWDYSTSIAELMQSLNQLVTSGKVLYLGVSDTPAWVVSKANEYARCHGLRQFSVYQGLWNASSREFEREIIPMCRSEGMAICPWGAVGGGKFKTEQQRQRARGHVTRYSETDVKVSLVLESVADRVKSTVTGVALAYVMHKAPYVFPIVGGRTIEHLMANVAALTIRLSGADIKMIESASPLDWGFPHNLLWEGGVGPVGDSYQNVWLLGTGGNFRYVEEPKKSAPCLAFWAFETVRGVAPEVVPAVALAGDIASAAQHVPMTPEDEFRYISVIPETQLVEEQVTPLSDPNPESDRHSRSSVGSDHFEDSNPRNEEHDCTSTIPSDAAKGLREVPRSAPRSIQRIGKYNFRQGVRISDYKVPRRRRSASPVAGMTYQGRDGFEESEISSGSPQPMPRRHQRQVPELSPVPLDLFDSSPISPTSNADSEDRRRRSRLASLSPAVAEAMNNTHSRVKEPQRCSPQSAEYTIESAGADEGQSRRRTA</sequence>
<feature type="domain" description="NADP-dependent oxidoreductase" evidence="5">
    <location>
        <begin position="30"/>
        <end position="288"/>
    </location>
</feature>
<dbReference type="EMBL" id="JAQHRD010000001">
    <property type="protein sequence ID" value="KAJ6447105.1"/>
    <property type="molecule type" value="Genomic_DNA"/>
</dbReference>
<comment type="similarity">
    <text evidence="3">Belongs to the aldo/keto reductase family. Aldo/keto reductase 2 subfamily.</text>
</comment>
<comment type="caution">
    <text evidence="6">The sequence shown here is derived from an EMBL/GenBank/DDBJ whole genome shotgun (WGS) entry which is preliminary data.</text>
</comment>
<dbReference type="Pfam" id="PF00248">
    <property type="entry name" value="Aldo_ket_red"/>
    <property type="match status" value="1"/>
</dbReference>
<evidence type="ECO:0000256" key="1">
    <source>
        <dbReference type="ARBA" id="ARBA00022857"/>
    </source>
</evidence>
<dbReference type="SUPFAM" id="SSF51430">
    <property type="entry name" value="NAD(P)-linked oxidoreductase"/>
    <property type="match status" value="1"/>
</dbReference>
<dbReference type="InterPro" id="IPR036812">
    <property type="entry name" value="NAD(P)_OxRdtase_dom_sf"/>
</dbReference>
<proteinExistence type="inferred from homology"/>
<accession>A0AB34GAF5</accession>
<dbReference type="Proteomes" id="UP001163105">
    <property type="component" value="Unassembled WGS sequence"/>
</dbReference>
<dbReference type="PANTHER" id="PTHR43364">
    <property type="entry name" value="NADH-SPECIFIC METHYLGLYOXAL REDUCTASE-RELATED"/>
    <property type="match status" value="1"/>
</dbReference>
<dbReference type="InterPro" id="IPR050523">
    <property type="entry name" value="AKR_Detox_Biosynth"/>
</dbReference>
<evidence type="ECO:0000313" key="6">
    <source>
        <dbReference type="EMBL" id="KAJ6447105.1"/>
    </source>
</evidence>
<gene>
    <name evidence="6" type="ORF">O9K51_01880</name>
</gene>
<dbReference type="PANTHER" id="PTHR43364:SF7">
    <property type="entry name" value="NADP-DEPENDENT OXIDOREDUCTASE DOMAIN-CONTAINING PROTEIN-RELATED"/>
    <property type="match status" value="1"/>
</dbReference>